<dbReference type="Pfam" id="PF00535">
    <property type="entry name" value="Glycos_transf_2"/>
    <property type="match status" value="1"/>
</dbReference>
<keyword evidence="1" id="KW-0328">Glycosyltransferase</keyword>
<keyword evidence="3" id="KW-1133">Transmembrane helix</keyword>
<keyword evidence="3" id="KW-0472">Membrane</keyword>
<comment type="caution">
    <text evidence="5">The sequence shown here is derived from an EMBL/GenBank/DDBJ whole genome shotgun (WGS) entry which is preliminary data.</text>
</comment>
<dbReference type="GO" id="GO:0016757">
    <property type="term" value="F:glycosyltransferase activity"/>
    <property type="evidence" value="ECO:0007669"/>
    <property type="project" value="UniProtKB-KW"/>
</dbReference>
<feature type="non-terminal residue" evidence="5">
    <location>
        <position position="122"/>
    </location>
</feature>
<gene>
    <name evidence="5" type="ORF">S12H4_29864</name>
</gene>
<dbReference type="EMBL" id="BARW01017261">
    <property type="protein sequence ID" value="GAJ00568.1"/>
    <property type="molecule type" value="Genomic_DNA"/>
</dbReference>
<reference evidence="5" key="1">
    <citation type="journal article" date="2014" name="Front. Microbiol.">
        <title>High frequency of phylogenetically diverse reductive dehalogenase-homologous genes in deep subseafloor sedimentary metagenomes.</title>
        <authorList>
            <person name="Kawai M."/>
            <person name="Futagami T."/>
            <person name="Toyoda A."/>
            <person name="Takaki Y."/>
            <person name="Nishi S."/>
            <person name="Hori S."/>
            <person name="Arai W."/>
            <person name="Tsubouchi T."/>
            <person name="Morono Y."/>
            <person name="Uchiyama I."/>
            <person name="Ito T."/>
            <person name="Fujiyama A."/>
            <person name="Inagaki F."/>
            <person name="Takami H."/>
        </authorList>
    </citation>
    <scope>NUCLEOTIDE SEQUENCE</scope>
    <source>
        <strain evidence="5">Expedition CK06-06</strain>
    </source>
</reference>
<dbReference type="Gene3D" id="3.90.550.10">
    <property type="entry name" value="Spore Coat Polysaccharide Biosynthesis Protein SpsA, Chain A"/>
    <property type="match status" value="1"/>
</dbReference>
<organism evidence="5">
    <name type="scientific">marine sediment metagenome</name>
    <dbReference type="NCBI Taxonomy" id="412755"/>
    <lineage>
        <taxon>unclassified sequences</taxon>
        <taxon>metagenomes</taxon>
        <taxon>ecological metagenomes</taxon>
    </lineage>
</organism>
<dbReference type="AlphaFoldDB" id="X1T5H5"/>
<name>X1T5H5_9ZZZZ</name>
<keyword evidence="3" id="KW-0812">Transmembrane</keyword>
<feature type="transmembrane region" description="Helical" evidence="3">
    <location>
        <begin position="6"/>
        <end position="28"/>
    </location>
</feature>
<dbReference type="InterPro" id="IPR001173">
    <property type="entry name" value="Glyco_trans_2-like"/>
</dbReference>
<dbReference type="PANTHER" id="PTHR43630:SF1">
    <property type="entry name" value="POLY-BETA-1,6-N-ACETYL-D-GLUCOSAMINE SYNTHASE"/>
    <property type="match status" value="1"/>
</dbReference>
<evidence type="ECO:0000259" key="4">
    <source>
        <dbReference type="Pfam" id="PF00535"/>
    </source>
</evidence>
<evidence type="ECO:0000313" key="5">
    <source>
        <dbReference type="EMBL" id="GAJ00568.1"/>
    </source>
</evidence>
<evidence type="ECO:0000256" key="1">
    <source>
        <dbReference type="ARBA" id="ARBA00022676"/>
    </source>
</evidence>
<accession>X1T5H5</accession>
<dbReference type="InterPro" id="IPR029044">
    <property type="entry name" value="Nucleotide-diphossugar_trans"/>
</dbReference>
<feature type="domain" description="Glycosyltransferase 2-like" evidence="4">
    <location>
        <begin position="53"/>
        <end position="95"/>
    </location>
</feature>
<proteinExistence type="predicted"/>
<sequence length="122" mass="13128">MITAVQLFLIIGGSGYLILVFFALFYFLGTISGKKGIMPKKSIKDDYEQPFVSIIVPTYNEERNIALCLQSLKELNYSRYEIIVSDGGSSDRTIEGTIVLPAHGAGSICGGGISGLPFTTIG</sequence>
<protein>
    <recommendedName>
        <fullName evidence="4">Glycosyltransferase 2-like domain-containing protein</fullName>
    </recommendedName>
</protein>
<evidence type="ECO:0000256" key="3">
    <source>
        <dbReference type="SAM" id="Phobius"/>
    </source>
</evidence>
<keyword evidence="2" id="KW-0808">Transferase</keyword>
<dbReference type="PANTHER" id="PTHR43630">
    <property type="entry name" value="POLY-BETA-1,6-N-ACETYL-D-GLUCOSAMINE SYNTHASE"/>
    <property type="match status" value="1"/>
</dbReference>
<dbReference type="SUPFAM" id="SSF53448">
    <property type="entry name" value="Nucleotide-diphospho-sugar transferases"/>
    <property type="match status" value="1"/>
</dbReference>
<evidence type="ECO:0000256" key="2">
    <source>
        <dbReference type="ARBA" id="ARBA00022679"/>
    </source>
</evidence>